<dbReference type="AlphaFoldDB" id="A0A448WXR1"/>
<sequence>MEEWFWKQLTDIDSDLDFAVNGSNPYSLDDKIKRQYQDRKKAYQKRQKEIKERLEVTKYVIHDLESNGIPPGISFQNHIRDLQKKMLSLDSSQLSSHSKISATKNDGDLYLF</sequence>
<dbReference type="Proteomes" id="UP000784294">
    <property type="component" value="Unassembled WGS sequence"/>
</dbReference>
<organism evidence="1 2">
    <name type="scientific">Protopolystoma xenopodis</name>
    <dbReference type="NCBI Taxonomy" id="117903"/>
    <lineage>
        <taxon>Eukaryota</taxon>
        <taxon>Metazoa</taxon>
        <taxon>Spiralia</taxon>
        <taxon>Lophotrochozoa</taxon>
        <taxon>Platyhelminthes</taxon>
        <taxon>Monogenea</taxon>
        <taxon>Polyopisthocotylea</taxon>
        <taxon>Polystomatidea</taxon>
        <taxon>Polystomatidae</taxon>
        <taxon>Protopolystoma</taxon>
    </lineage>
</organism>
<accession>A0A448WXR1</accession>
<keyword evidence="2" id="KW-1185">Reference proteome</keyword>
<evidence type="ECO:0000313" key="1">
    <source>
        <dbReference type="EMBL" id="VEL22872.1"/>
    </source>
</evidence>
<dbReference type="EMBL" id="CAAALY010058798">
    <property type="protein sequence ID" value="VEL22872.1"/>
    <property type="molecule type" value="Genomic_DNA"/>
</dbReference>
<protein>
    <submittedName>
        <fullName evidence="1">Uncharacterized protein</fullName>
    </submittedName>
</protein>
<comment type="caution">
    <text evidence="1">The sequence shown here is derived from an EMBL/GenBank/DDBJ whole genome shotgun (WGS) entry which is preliminary data.</text>
</comment>
<evidence type="ECO:0000313" key="2">
    <source>
        <dbReference type="Proteomes" id="UP000784294"/>
    </source>
</evidence>
<proteinExistence type="predicted"/>
<gene>
    <name evidence="1" type="ORF">PXEA_LOCUS16312</name>
</gene>
<name>A0A448WXR1_9PLAT</name>
<reference evidence="1" key="1">
    <citation type="submission" date="2018-11" db="EMBL/GenBank/DDBJ databases">
        <authorList>
            <consortium name="Pathogen Informatics"/>
        </authorList>
    </citation>
    <scope>NUCLEOTIDE SEQUENCE</scope>
</reference>
<dbReference type="OrthoDB" id="6267854at2759"/>